<dbReference type="InterPro" id="IPR027417">
    <property type="entry name" value="P-loop_NTPase"/>
</dbReference>
<name>A0ABW5C2V0_9BACI</name>
<dbReference type="PANTHER" id="PTHR43394">
    <property type="entry name" value="ATP-DEPENDENT PERMEASE MDL1, MITOCHONDRIAL"/>
    <property type="match status" value="1"/>
</dbReference>
<dbReference type="InterPro" id="IPR011527">
    <property type="entry name" value="ABC1_TM_dom"/>
</dbReference>
<dbReference type="Proteomes" id="UP001597318">
    <property type="component" value="Unassembled WGS sequence"/>
</dbReference>
<dbReference type="SUPFAM" id="SSF90123">
    <property type="entry name" value="ABC transporter transmembrane region"/>
    <property type="match status" value="1"/>
</dbReference>
<dbReference type="InterPro" id="IPR036640">
    <property type="entry name" value="ABC1_TM_sf"/>
</dbReference>
<dbReference type="InterPro" id="IPR003439">
    <property type="entry name" value="ABC_transporter-like_ATP-bd"/>
</dbReference>
<evidence type="ECO:0000259" key="9">
    <source>
        <dbReference type="PROSITE" id="PS50929"/>
    </source>
</evidence>
<accession>A0ABW5C2V0</accession>
<dbReference type="RefSeq" id="WP_247339462.1">
    <property type="nucleotide sequence ID" value="NZ_CP095550.1"/>
</dbReference>
<feature type="transmembrane region" description="Helical" evidence="7">
    <location>
        <begin position="53"/>
        <end position="76"/>
    </location>
</feature>
<dbReference type="GO" id="GO:0005524">
    <property type="term" value="F:ATP binding"/>
    <property type="evidence" value="ECO:0007669"/>
    <property type="project" value="UniProtKB-KW"/>
</dbReference>
<keyword evidence="11" id="KW-1185">Reference proteome</keyword>
<evidence type="ECO:0000256" key="7">
    <source>
        <dbReference type="SAM" id="Phobius"/>
    </source>
</evidence>
<proteinExistence type="predicted"/>
<evidence type="ECO:0000256" key="3">
    <source>
        <dbReference type="ARBA" id="ARBA00022741"/>
    </source>
</evidence>
<feature type="transmembrane region" description="Helical" evidence="7">
    <location>
        <begin position="276"/>
        <end position="297"/>
    </location>
</feature>
<dbReference type="PANTHER" id="PTHR43394:SF1">
    <property type="entry name" value="ATP-BINDING CASSETTE SUB-FAMILY B MEMBER 10, MITOCHONDRIAL"/>
    <property type="match status" value="1"/>
</dbReference>
<keyword evidence="6 7" id="KW-0472">Membrane</keyword>
<dbReference type="InterPro" id="IPR039421">
    <property type="entry name" value="Type_1_exporter"/>
</dbReference>
<feature type="domain" description="ABC transmembrane type-1" evidence="9">
    <location>
        <begin position="16"/>
        <end position="298"/>
    </location>
</feature>
<dbReference type="SMART" id="SM00382">
    <property type="entry name" value="AAA"/>
    <property type="match status" value="1"/>
</dbReference>
<evidence type="ECO:0000256" key="5">
    <source>
        <dbReference type="ARBA" id="ARBA00022989"/>
    </source>
</evidence>
<keyword evidence="5 7" id="KW-1133">Transmembrane helix</keyword>
<dbReference type="Gene3D" id="3.40.50.300">
    <property type="entry name" value="P-loop containing nucleotide triphosphate hydrolases"/>
    <property type="match status" value="1"/>
</dbReference>
<evidence type="ECO:0000313" key="10">
    <source>
        <dbReference type="EMBL" id="MFD2216662.1"/>
    </source>
</evidence>
<dbReference type="InterPro" id="IPR017871">
    <property type="entry name" value="ABC_transporter-like_CS"/>
</dbReference>
<keyword evidence="3" id="KW-0547">Nucleotide-binding</keyword>
<dbReference type="PROSITE" id="PS50893">
    <property type="entry name" value="ABC_TRANSPORTER_2"/>
    <property type="match status" value="1"/>
</dbReference>
<feature type="transmembrane region" description="Helical" evidence="7">
    <location>
        <begin position="157"/>
        <end position="174"/>
    </location>
</feature>
<dbReference type="PROSITE" id="PS00211">
    <property type="entry name" value="ABC_TRANSPORTER_1"/>
    <property type="match status" value="1"/>
</dbReference>
<gene>
    <name evidence="10" type="ORF">ACFSKK_23585</name>
</gene>
<dbReference type="SUPFAM" id="SSF52540">
    <property type="entry name" value="P-loop containing nucleoside triphosphate hydrolases"/>
    <property type="match status" value="1"/>
</dbReference>
<sequence length="577" mass="64311">MLKLRAFLHPYKIPMVVALLLMLAELTVELLQPLLMAKIIDDGILKEDYSVVTFWGAVMLALSFLAFASGIINSFYAAHVSQGFGFDIRKQLFGKVQSFTFEKLSKFPASSLITRMTNDITQLQNTLFMGLRIMLRAPLLIIGSVIMSFFVNAALATVFAFVIPFVIILLIWIMRKGSGLFKKVQAKLDAVNDVLRENLMGMRLIKAYVRRGHEIERFTKATDSLRNSTTKALRMIEMAMPILLLIMNIGIIYILWNGQVQVASGNVQVGEVVAIVNYGLRTTAALSMFSFIVMFLSRSRASASRVMEVLEIDEAEEKSVGKQVLLQDGSIYFNNVSFVYPGTSERVLKDISFHVKAGDTVAVMGGTGSGKSSLFQLIPRLYEVDSGKILIDDVPVRSMNIECLRNQIGLVPQEAVLFSGSVKDNIAWGKEHASYEEIIEAAKAAQIHETIIKLPNQYETKIGQKGVNLSGGQKQRLSVARAFVRRPKILLLDDSTSALDVKTEKKLLNALKNYTCTTLLITQKISTAQEADYTLLLDEGKIVAYGHHHELLETSPLYQKIYRSQMMEEVPDVKASN</sequence>
<dbReference type="InterPro" id="IPR003593">
    <property type="entry name" value="AAA+_ATPase"/>
</dbReference>
<comment type="subcellular location">
    <subcellularLocation>
        <location evidence="1">Cell membrane</location>
        <topology evidence="1">Multi-pass membrane protein</topology>
    </subcellularLocation>
</comment>
<organism evidence="10 11">
    <name type="scientific">Metabacillus endolithicus</name>
    <dbReference type="NCBI Taxonomy" id="1535204"/>
    <lineage>
        <taxon>Bacteria</taxon>
        <taxon>Bacillati</taxon>
        <taxon>Bacillota</taxon>
        <taxon>Bacilli</taxon>
        <taxon>Bacillales</taxon>
        <taxon>Bacillaceae</taxon>
        <taxon>Metabacillus</taxon>
    </lineage>
</organism>
<comment type="caution">
    <text evidence="10">The sequence shown here is derived from an EMBL/GenBank/DDBJ whole genome shotgun (WGS) entry which is preliminary data.</text>
</comment>
<dbReference type="Pfam" id="PF00664">
    <property type="entry name" value="ABC_membrane"/>
    <property type="match status" value="1"/>
</dbReference>
<evidence type="ECO:0000313" key="11">
    <source>
        <dbReference type="Proteomes" id="UP001597318"/>
    </source>
</evidence>
<feature type="transmembrane region" description="Helical" evidence="7">
    <location>
        <begin position="133"/>
        <end position="151"/>
    </location>
</feature>
<keyword evidence="4 10" id="KW-0067">ATP-binding</keyword>
<dbReference type="PROSITE" id="PS50929">
    <property type="entry name" value="ABC_TM1F"/>
    <property type="match status" value="1"/>
</dbReference>
<dbReference type="Pfam" id="PF00005">
    <property type="entry name" value="ABC_tran"/>
    <property type="match status" value="1"/>
</dbReference>
<evidence type="ECO:0000256" key="4">
    <source>
        <dbReference type="ARBA" id="ARBA00022840"/>
    </source>
</evidence>
<evidence type="ECO:0000256" key="2">
    <source>
        <dbReference type="ARBA" id="ARBA00022692"/>
    </source>
</evidence>
<evidence type="ECO:0000256" key="1">
    <source>
        <dbReference type="ARBA" id="ARBA00004651"/>
    </source>
</evidence>
<evidence type="ECO:0000259" key="8">
    <source>
        <dbReference type="PROSITE" id="PS50893"/>
    </source>
</evidence>
<dbReference type="Gene3D" id="1.20.1560.10">
    <property type="entry name" value="ABC transporter type 1, transmembrane domain"/>
    <property type="match status" value="1"/>
</dbReference>
<evidence type="ECO:0000256" key="6">
    <source>
        <dbReference type="ARBA" id="ARBA00023136"/>
    </source>
</evidence>
<reference evidence="11" key="1">
    <citation type="journal article" date="2019" name="Int. J. Syst. Evol. Microbiol.">
        <title>The Global Catalogue of Microorganisms (GCM) 10K type strain sequencing project: providing services to taxonomists for standard genome sequencing and annotation.</title>
        <authorList>
            <consortium name="The Broad Institute Genomics Platform"/>
            <consortium name="The Broad Institute Genome Sequencing Center for Infectious Disease"/>
            <person name="Wu L."/>
            <person name="Ma J."/>
        </authorList>
    </citation>
    <scope>NUCLEOTIDE SEQUENCE [LARGE SCALE GENOMIC DNA]</scope>
    <source>
        <strain evidence="11">CGMCC 1.15474</strain>
    </source>
</reference>
<dbReference type="CDD" id="cd18548">
    <property type="entry name" value="ABC_6TM_Tm287_like"/>
    <property type="match status" value="1"/>
</dbReference>
<dbReference type="EMBL" id="JBHUIK010000008">
    <property type="protein sequence ID" value="MFD2216662.1"/>
    <property type="molecule type" value="Genomic_DNA"/>
</dbReference>
<feature type="domain" description="ABC transporter" evidence="8">
    <location>
        <begin position="331"/>
        <end position="564"/>
    </location>
</feature>
<keyword evidence="2 7" id="KW-0812">Transmembrane</keyword>
<feature type="transmembrane region" description="Helical" evidence="7">
    <location>
        <begin position="235"/>
        <end position="256"/>
    </location>
</feature>
<protein>
    <submittedName>
        <fullName evidence="10">ABC transporter ATP-binding protein</fullName>
    </submittedName>
</protein>